<dbReference type="Proteomes" id="UP001321473">
    <property type="component" value="Unassembled WGS sequence"/>
</dbReference>
<dbReference type="EMBL" id="JARKHS020001229">
    <property type="protein sequence ID" value="KAK8787971.1"/>
    <property type="molecule type" value="Genomic_DNA"/>
</dbReference>
<accession>A0AAQ4FMK6</accession>
<proteinExistence type="predicted"/>
<name>A0AAQ4FMK6_AMBAM</name>
<evidence type="ECO:0000313" key="3">
    <source>
        <dbReference type="Proteomes" id="UP001321473"/>
    </source>
</evidence>
<comment type="caution">
    <text evidence="2">The sequence shown here is derived from an EMBL/GenBank/DDBJ whole genome shotgun (WGS) entry which is preliminary data.</text>
</comment>
<organism evidence="2 3">
    <name type="scientific">Amblyomma americanum</name>
    <name type="common">Lone star tick</name>
    <dbReference type="NCBI Taxonomy" id="6943"/>
    <lineage>
        <taxon>Eukaryota</taxon>
        <taxon>Metazoa</taxon>
        <taxon>Ecdysozoa</taxon>
        <taxon>Arthropoda</taxon>
        <taxon>Chelicerata</taxon>
        <taxon>Arachnida</taxon>
        <taxon>Acari</taxon>
        <taxon>Parasitiformes</taxon>
        <taxon>Ixodida</taxon>
        <taxon>Ixodoidea</taxon>
        <taxon>Ixodidae</taxon>
        <taxon>Amblyomminae</taxon>
        <taxon>Amblyomma</taxon>
    </lineage>
</organism>
<protein>
    <submittedName>
        <fullName evidence="2">Uncharacterized protein</fullName>
    </submittedName>
</protein>
<feature type="region of interest" description="Disordered" evidence="1">
    <location>
        <begin position="392"/>
        <end position="419"/>
    </location>
</feature>
<feature type="compositionally biased region" description="Low complexity" evidence="1">
    <location>
        <begin position="401"/>
        <end position="413"/>
    </location>
</feature>
<sequence>MEVVEGREIDPEELKAPGQWFRTRKNGRLIPEKEIADDPVVETKAKDRTAARQEGRRLAAKSVEKQITRIPQDFDKIIMRPRGGIEKLLVHGGAFLANAIAEAAEVGEGSREDIITFDRKQQSIMIATGDGNRREKYASLTELKIGDVETTLNAYLTPPENCGKGVIYDAPDFWTEEEIFERLEQHGAKNPPILGSLERAILHSRAPPFSTTYHLVFPSPEHLRLRLPTSLLPTLLLPALLLPALLLPTLRLTPLILPALLLMTLRPSMLQLPMLLPWTLQLRTSPLLQRLLPALLLKTPILLSPQHHPSQSCFQEVPVALFLLPAHQLEALTLQTLELSTPKPPFLGTTALVFPIPDILALGTVLRSVPTFRIATIVALQPPLLEEKLAEPTLHPFQPQSTMSRLRTTTTSERNSRTP</sequence>
<evidence type="ECO:0000256" key="1">
    <source>
        <dbReference type="SAM" id="MobiDB-lite"/>
    </source>
</evidence>
<evidence type="ECO:0000313" key="2">
    <source>
        <dbReference type="EMBL" id="KAK8787971.1"/>
    </source>
</evidence>
<keyword evidence="3" id="KW-1185">Reference proteome</keyword>
<dbReference type="AlphaFoldDB" id="A0AAQ4FMK6"/>
<gene>
    <name evidence="2" type="ORF">V5799_022253</name>
</gene>
<reference evidence="2 3" key="1">
    <citation type="journal article" date="2023" name="Arcadia Sci">
        <title>De novo assembly of a long-read Amblyomma americanum tick genome.</title>
        <authorList>
            <person name="Chou S."/>
            <person name="Poskanzer K.E."/>
            <person name="Rollins M."/>
            <person name="Thuy-Boun P.S."/>
        </authorList>
    </citation>
    <scope>NUCLEOTIDE SEQUENCE [LARGE SCALE GENOMIC DNA]</scope>
    <source>
        <strain evidence="2">F_SG_1</strain>
        <tissue evidence="2">Salivary glands</tissue>
    </source>
</reference>